<dbReference type="PANTHER" id="PTHR46579">
    <property type="entry name" value="F5/8 TYPE C DOMAIN-CONTAINING PROTEIN-RELATED"/>
    <property type="match status" value="1"/>
</dbReference>
<name>A0A166B7U0_EXIGL</name>
<dbReference type="OrthoDB" id="6613063at2759"/>
<dbReference type="STRING" id="1314781.A0A166B7U0"/>
<evidence type="ECO:0000313" key="2">
    <source>
        <dbReference type="Proteomes" id="UP000077266"/>
    </source>
</evidence>
<dbReference type="PANTHER" id="PTHR46579:SF1">
    <property type="entry name" value="F5_8 TYPE C DOMAIN-CONTAINING PROTEIN"/>
    <property type="match status" value="1"/>
</dbReference>
<dbReference type="Proteomes" id="UP000077266">
    <property type="component" value="Unassembled WGS sequence"/>
</dbReference>
<protein>
    <submittedName>
        <fullName evidence="1">Uncharacterized protein</fullName>
    </submittedName>
</protein>
<dbReference type="InParanoid" id="A0A166B7U0"/>
<gene>
    <name evidence="1" type="ORF">EXIGLDRAFT_669358</name>
</gene>
<organism evidence="1 2">
    <name type="scientific">Exidia glandulosa HHB12029</name>
    <dbReference type="NCBI Taxonomy" id="1314781"/>
    <lineage>
        <taxon>Eukaryota</taxon>
        <taxon>Fungi</taxon>
        <taxon>Dikarya</taxon>
        <taxon>Basidiomycota</taxon>
        <taxon>Agaricomycotina</taxon>
        <taxon>Agaricomycetes</taxon>
        <taxon>Auriculariales</taxon>
        <taxon>Exidiaceae</taxon>
        <taxon>Exidia</taxon>
    </lineage>
</organism>
<dbReference type="AlphaFoldDB" id="A0A166B7U0"/>
<evidence type="ECO:0000313" key="1">
    <source>
        <dbReference type="EMBL" id="KZV98689.1"/>
    </source>
</evidence>
<proteinExistence type="predicted"/>
<dbReference type="EMBL" id="KV425916">
    <property type="protein sequence ID" value="KZV98689.1"/>
    <property type="molecule type" value="Genomic_DNA"/>
</dbReference>
<sequence>MPAVSKLMCMKGHNGLYPCRFCKIRGLRVPDSRSPAHYIPLDRSTHPDAGDIPRYDPADLPMRSHEEMLQQAFRVDNAPNPTQAQQLGRDSGMNGVPILAALPSIRLDRSFPIEFMHLVWLNLIPNLVLLYTGNYKNLDAGIGEYELLERVWEEIGRITARAGSNIPNAFGARVPDPAKDKSHMIAETWCLWTMFIAPVVLRGRFVDDKYYDHFMQLVGLLELCLKLELTQDDIDKIRSGFIEWVQTYEEYFYQNDPKRLSTCVSTVHGLLHIADSIEAMGPVGCYWSFLMERYCSSLRPIIRSRRFPYTGIANHIVDSLYLRQIRLTYDTDKFFDRRQSKDIDAAATVGPREYATPEYPSSVLMSPSSMYELSGAERRKIARHLSVRFNNADAKALEQYVPTAIEAWGKVRRLDGGDTIHAREMVKQRNDERNATFVRYVGEVDKYASQRNRTPEYVQAAFFGQLQHVFVLSLPALKKFKQREPQTVLLASVKDCTGATDAYGNGIQYYSGALGPSHIIDLAAIECLVGRIEDRGEWAIVDRSNDLTRVLVPNDDEDAE</sequence>
<accession>A0A166B7U0</accession>
<keyword evidence="2" id="KW-1185">Reference proteome</keyword>
<reference evidence="1 2" key="1">
    <citation type="journal article" date="2016" name="Mol. Biol. Evol.">
        <title>Comparative Genomics of Early-Diverging Mushroom-Forming Fungi Provides Insights into the Origins of Lignocellulose Decay Capabilities.</title>
        <authorList>
            <person name="Nagy L.G."/>
            <person name="Riley R."/>
            <person name="Tritt A."/>
            <person name="Adam C."/>
            <person name="Daum C."/>
            <person name="Floudas D."/>
            <person name="Sun H."/>
            <person name="Yadav J.S."/>
            <person name="Pangilinan J."/>
            <person name="Larsson K.H."/>
            <person name="Matsuura K."/>
            <person name="Barry K."/>
            <person name="Labutti K."/>
            <person name="Kuo R."/>
            <person name="Ohm R.A."/>
            <person name="Bhattacharya S.S."/>
            <person name="Shirouzu T."/>
            <person name="Yoshinaga Y."/>
            <person name="Martin F.M."/>
            <person name="Grigoriev I.V."/>
            <person name="Hibbett D.S."/>
        </authorList>
    </citation>
    <scope>NUCLEOTIDE SEQUENCE [LARGE SCALE GENOMIC DNA]</scope>
    <source>
        <strain evidence="1 2">HHB12029</strain>
    </source>
</reference>